<name>A0A976N0Y4_9VIRU</name>
<protein>
    <submittedName>
        <fullName evidence="1">Uncharacterized protein</fullName>
    </submittedName>
</protein>
<accession>A0A976N0Y4</accession>
<sequence>MTKMEKIAVHHLHVKYRGEIFTIFCCSDVISMSDLYCLIQEIKDISHGKK</sequence>
<evidence type="ECO:0000313" key="1">
    <source>
        <dbReference type="EMBL" id="UPW36472.1"/>
    </source>
</evidence>
<proteinExistence type="predicted"/>
<organism evidence="1">
    <name type="scientific">Sigmofec virus UA08Rod_7365</name>
    <dbReference type="NCBI Taxonomy" id="2929245"/>
    <lineage>
        <taxon>Viruses</taxon>
        <taxon>Monodnaviria</taxon>
        <taxon>Sangervirae</taxon>
        <taxon>Phixviricota</taxon>
        <taxon>Malgrandaviricetes</taxon>
        <taxon>Petitvirales</taxon>
        <taxon>Microviridae</taxon>
    </lineage>
</organism>
<dbReference type="EMBL" id="OM869494">
    <property type="protein sequence ID" value="UPW36472.1"/>
    <property type="molecule type" value="Genomic_DNA"/>
</dbReference>
<reference evidence="1" key="1">
    <citation type="submission" date="2022-02" db="EMBL/GenBank/DDBJ databases">
        <title>Towards deciphering the DNA virus diversity associated with rodent species in the families Cricetidae and Heteromyidae.</title>
        <authorList>
            <person name="Lund M."/>
            <person name="Larsen B.B."/>
            <person name="Gryseels S."/>
            <person name="Kraberger S."/>
            <person name="Rowsey D.M."/>
            <person name="Steger L."/>
            <person name="Yule K.M."/>
            <person name="Upham N.S."/>
            <person name="Worobey M."/>
            <person name="Van Doorslaer K."/>
            <person name="Varsani A."/>
        </authorList>
    </citation>
    <scope>NUCLEOTIDE SEQUENCE</scope>
    <source>
        <strain evidence="1">UA08Rod_7365</strain>
    </source>
</reference>